<keyword evidence="4" id="KW-1185">Reference proteome</keyword>
<feature type="compositionally biased region" description="Basic and acidic residues" evidence="1">
    <location>
        <begin position="153"/>
        <end position="169"/>
    </location>
</feature>
<sequence>MNGQQNSTVAAIPHPPTYPYNWREIINGSLEENFVSIALGSLNELIKPDFIPSLEHIQLLLHLAINPSTHQITPELPLSLLFKLLSCHRSSSLSQALPIHPSSSDQTVREEIPAWLQWNYKRSELHKTVWKSMKRCSEQGIWALLWDQNPETKRADSRRRERGQVGAHEDENDSGDDDGSANHMQLSSNGWSLLEWLVAFWEKDKCVDQNQAGSGSGHSLLFLKQLPRPMDRTGQLPRNDASIPLSILKQACDDSLSKSAESREWRISVAVRLLSLVILTTNGKEPPFHPASLSTPLLHTMRALPLIDVQTILRYLDVLGHWRIVSHTLTLLVEDVAGGSVCTLRDERKNIHFEEDFNHRLNRPTSGYLMKVLLLSSLPRADNQGKMLSFKVALVRIIKAHQSAEEQDKIRRRIRDDSDWWGRFNKVLEQETKGSKAILTGCMESLLS</sequence>
<dbReference type="EMBL" id="CP144534">
    <property type="protein sequence ID" value="WWC62240.1"/>
    <property type="molecule type" value="Genomic_DNA"/>
</dbReference>
<reference evidence="3" key="2">
    <citation type="submission" date="2013-07" db="EMBL/GenBank/DDBJ databases">
        <authorList>
            <consortium name="The Broad Institute Genome Sequencing Platform"/>
            <person name="Cuomo C."/>
            <person name="Litvintseva A."/>
            <person name="Chen Y."/>
            <person name="Heitman J."/>
            <person name="Sun S."/>
            <person name="Springer D."/>
            <person name="Dromer F."/>
            <person name="Young S.K."/>
            <person name="Zeng Q."/>
            <person name="Gargeya S."/>
            <person name="Fitzgerald M."/>
            <person name="Abouelleil A."/>
            <person name="Alvarado L."/>
            <person name="Berlin A.M."/>
            <person name="Chapman S.B."/>
            <person name="Dewar J."/>
            <person name="Goldberg J."/>
            <person name="Griggs A."/>
            <person name="Gujja S."/>
            <person name="Hansen M."/>
            <person name="Howarth C."/>
            <person name="Imamovic A."/>
            <person name="Larimer J."/>
            <person name="McCowan C."/>
            <person name="Murphy C."/>
            <person name="Pearson M."/>
            <person name="Priest M."/>
            <person name="Roberts A."/>
            <person name="Saif S."/>
            <person name="Shea T."/>
            <person name="Sykes S."/>
            <person name="Wortman J."/>
            <person name="Nusbaum C."/>
            <person name="Birren B."/>
        </authorList>
    </citation>
    <scope>NUCLEOTIDE SEQUENCE</scope>
    <source>
        <strain evidence="3">CBS 10117</strain>
    </source>
</reference>
<protein>
    <submittedName>
        <fullName evidence="2">Uncharacterized protein</fullName>
    </submittedName>
</protein>
<evidence type="ECO:0000256" key="1">
    <source>
        <dbReference type="SAM" id="MobiDB-lite"/>
    </source>
</evidence>
<dbReference type="Proteomes" id="UP000078595">
    <property type="component" value="Chromosome 5"/>
</dbReference>
<dbReference type="RefSeq" id="XP_018262704.1">
    <property type="nucleotide sequence ID" value="XM_018407493.1"/>
</dbReference>
<reference evidence="3" key="3">
    <citation type="submission" date="2024-02" db="EMBL/GenBank/DDBJ databases">
        <title>Comparative genomics of Cryptococcus and Kwoniella reveals pathogenesis evolution and contrasting modes of karyotype evolution via chromosome fusion or intercentromeric recombination.</title>
        <authorList>
            <person name="Coelho M.A."/>
            <person name="David-Palma M."/>
            <person name="Shea T."/>
            <person name="Bowers K."/>
            <person name="McGinley-Smith S."/>
            <person name="Mohammad A.W."/>
            <person name="Gnirke A."/>
            <person name="Yurkov A.M."/>
            <person name="Nowrousian M."/>
            <person name="Sun S."/>
            <person name="Cuomo C.A."/>
            <person name="Heitman J."/>
        </authorList>
    </citation>
    <scope>NUCLEOTIDE SEQUENCE</scope>
    <source>
        <strain evidence="3">CBS 10117</strain>
    </source>
</reference>
<dbReference type="VEuPathDB" id="FungiDB:I303_04183"/>
<organism evidence="2">
    <name type="scientific">Kwoniella dejecticola CBS 10117</name>
    <dbReference type="NCBI Taxonomy" id="1296121"/>
    <lineage>
        <taxon>Eukaryota</taxon>
        <taxon>Fungi</taxon>
        <taxon>Dikarya</taxon>
        <taxon>Basidiomycota</taxon>
        <taxon>Agaricomycotina</taxon>
        <taxon>Tremellomycetes</taxon>
        <taxon>Tremellales</taxon>
        <taxon>Cryptococcaceae</taxon>
        <taxon>Kwoniella</taxon>
    </lineage>
</organism>
<evidence type="ECO:0000313" key="3">
    <source>
        <dbReference type="EMBL" id="WWC62240.1"/>
    </source>
</evidence>
<gene>
    <name evidence="2" type="ORF">I303_04183</name>
    <name evidence="3" type="ORF">I303_104836</name>
</gene>
<feature type="region of interest" description="Disordered" evidence="1">
    <location>
        <begin position="153"/>
        <end position="184"/>
    </location>
</feature>
<dbReference type="KEGG" id="kdj:28967882"/>
<evidence type="ECO:0000313" key="4">
    <source>
        <dbReference type="Proteomes" id="UP000078595"/>
    </source>
</evidence>
<reference evidence="2" key="1">
    <citation type="submission" date="2013-07" db="EMBL/GenBank/DDBJ databases">
        <title>The Genome Sequence of Cryptococcus dejecticola CBS10117.</title>
        <authorList>
            <consortium name="The Broad Institute Genome Sequencing Platform"/>
            <person name="Cuomo C."/>
            <person name="Litvintseva A."/>
            <person name="Chen Y."/>
            <person name="Heitman J."/>
            <person name="Sun S."/>
            <person name="Springer D."/>
            <person name="Dromer F."/>
            <person name="Young S.K."/>
            <person name="Zeng Q."/>
            <person name="Gargeya S."/>
            <person name="Fitzgerald M."/>
            <person name="Abouelleil A."/>
            <person name="Alvarado L."/>
            <person name="Berlin A.M."/>
            <person name="Chapman S.B."/>
            <person name="Dewar J."/>
            <person name="Goldberg J."/>
            <person name="Griggs A."/>
            <person name="Gujja S."/>
            <person name="Hansen M."/>
            <person name="Howarth C."/>
            <person name="Imamovic A."/>
            <person name="Larimer J."/>
            <person name="McCowan C."/>
            <person name="Murphy C."/>
            <person name="Pearson M."/>
            <person name="Priest M."/>
            <person name="Roberts A."/>
            <person name="Saif S."/>
            <person name="Shea T."/>
            <person name="Sykes S."/>
            <person name="Wortman J."/>
            <person name="Nusbaum C."/>
            <person name="Birren B."/>
        </authorList>
    </citation>
    <scope>NUCLEOTIDE SEQUENCE [LARGE SCALE GENOMIC DNA]</scope>
    <source>
        <strain evidence="2">CBS 10117</strain>
    </source>
</reference>
<evidence type="ECO:0000313" key="2">
    <source>
        <dbReference type="EMBL" id="OBR84862.1"/>
    </source>
</evidence>
<name>A0A1A6A477_9TREE</name>
<dbReference type="AlphaFoldDB" id="A0A1A6A477"/>
<feature type="compositionally biased region" description="Acidic residues" evidence="1">
    <location>
        <begin position="170"/>
        <end position="179"/>
    </location>
</feature>
<proteinExistence type="predicted"/>
<dbReference type="OrthoDB" id="2576230at2759"/>
<dbReference type="EMBL" id="KI894031">
    <property type="protein sequence ID" value="OBR84862.1"/>
    <property type="molecule type" value="Genomic_DNA"/>
</dbReference>
<accession>A0A1A6A477</accession>
<dbReference type="GeneID" id="28967882"/>